<evidence type="ECO:0000313" key="3">
    <source>
        <dbReference type="Proteomes" id="UP000054266"/>
    </source>
</evidence>
<sequence length="172" mass="19180">MSSGTHGHGHPEAPRTRDEEQDFVVERSGFHGEAGGQANRRTASGRMLAQRGTLGDCAPWLAGWLAGWLVFDKPRRPSPLLREQEPTPIPLRIDHANHQYCTTGFQINPNCKSQIVEFPGPAPASESPKIHFYRFLTAFDVSSLSRHTCPTNTGVKTLVVVVLRWFWWVPPG</sequence>
<dbReference type="AlphaFoldDB" id="A0A0D2F8J6"/>
<name>A0A0D2F8J6_9EURO</name>
<proteinExistence type="predicted"/>
<evidence type="ECO:0000313" key="2">
    <source>
        <dbReference type="EMBL" id="KIW63255.1"/>
    </source>
</evidence>
<dbReference type="HOGENOM" id="CLU_1555048_0_0_1"/>
<accession>A0A0D2F8J6</accession>
<dbReference type="Proteomes" id="UP000054266">
    <property type="component" value="Unassembled WGS sequence"/>
</dbReference>
<evidence type="ECO:0000256" key="1">
    <source>
        <dbReference type="SAM" id="MobiDB-lite"/>
    </source>
</evidence>
<protein>
    <submittedName>
        <fullName evidence="2">Uncharacterized protein</fullName>
    </submittedName>
</protein>
<keyword evidence="3" id="KW-1185">Reference proteome</keyword>
<reference evidence="2 3" key="1">
    <citation type="submission" date="2015-01" db="EMBL/GenBank/DDBJ databases">
        <title>The Genome Sequence of Capronia semiimmersa CBS27337.</title>
        <authorList>
            <consortium name="The Broad Institute Genomics Platform"/>
            <person name="Cuomo C."/>
            <person name="de Hoog S."/>
            <person name="Gorbushina A."/>
            <person name="Stielow B."/>
            <person name="Teixiera M."/>
            <person name="Abouelleil A."/>
            <person name="Chapman S.B."/>
            <person name="Priest M."/>
            <person name="Young S.K."/>
            <person name="Wortman J."/>
            <person name="Nusbaum C."/>
            <person name="Birren B."/>
        </authorList>
    </citation>
    <scope>NUCLEOTIDE SEQUENCE [LARGE SCALE GENOMIC DNA]</scope>
    <source>
        <strain evidence="2 3">CBS 27337</strain>
    </source>
</reference>
<feature type="compositionally biased region" description="Basic and acidic residues" evidence="1">
    <location>
        <begin position="9"/>
        <end position="21"/>
    </location>
</feature>
<gene>
    <name evidence="2" type="ORF">PV04_10117</name>
</gene>
<feature type="region of interest" description="Disordered" evidence="1">
    <location>
        <begin position="1"/>
        <end position="21"/>
    </location>
</feature>
<organism evidence="2 3">
    <name type="scientific">Phialophora macrospora</name>
    <dbReference type="NCBI Taxonomy" id="1851006"/>
    <lineage>
        <taxon>Eukaryota</taxon>
        <taxon>Fungi</taxon>
        <taxon>Dikarya</taxon>
        <taxon>Ascomycota</taxon>
        <taxon>Pezizomycotina</taxon>
        <taxon>Eurotiomycetes</taxon>
        <taxon>Chaetothyriomycetidae</taxon>
        <taxon>Chaetothyriales</taxon>
        <taxon>Herpotrichiellaceae</taxon>
        <taxon>Phialophora</taxon>
    </lineage>
</organism>
<dbReference type="EMBL" id="KN846962">
    <property type="protein sequence ID" value="KIW63255.1"/>
    <property type="molecule type" value="Genomic_DNA"/>
</dbReference>